<dbReference type="GO" id="GO:0005886">
    <property type="term" value="C:plasma membrane"/>
    <property type="evidence" value="ECO:0007669"/>
    <property type="project" value="UniProtKB-SubCell"/>
</dbReference>
<keyword evidence="10" id="KW-1185">Reference proteome</keyword>
<keyword evidence="7 8" id="KW-0472">Membrane</keyword>
<feature type="transmembrane region" description="Helical" evidence="8">
    <location>
        <begin position="155"/>
        <end position="176"/>
    </location>
</feature>
<keyword evidence="5 8" id="KW-0812">Transmembrane</keyword>
<feature type="transmembrane region" description="Helical" evidence="8">
    <location>
        <begin position="91"/>
        <end position="110"/>
    </location>
</feature>
<feature type="transmembrane region" description="Helical" evidence="8">
    <location>
        <begin position="14"/>
        <end position="34"/>
    </location>
</feature>
<dbReference type="Proteomes" id="UP000306509">
    <property type="component" value="Unassembled WGS sequence"/>
</dbReference>
<evidence type="ECO:0000313" key="10">
    <source>
        <dbReference type="Proteomes" id="UP000306509"/>
    </source>
</evidence>
<dbReference type="EMBL" id="QGQD01000092">
    <property type="protein sequence ID" value="TLC98540.1"/>
    <property type="molecule type" value="Genomic_DNA"/>
</dbReference>
<comment type="subcellular location">
    <subcellularLocation>
        <location evidence="1">Cell membrane</location>
        <topology evidence="1">Multi-pass membrane protein</topology>
    </subcellularLocation>
</comment>
<evidence type="ECO:0000256" key="3">
    <source>
        <dbReference type="ARBA" id="ARBA00022475"/>
    </source>
</evidence>
<dbReference type="RefSeq" id="WP_044296376.1">
    <property type="nucleotide sequence ID" value="NZ_CAUSDN010000015.1"/>
</dbReference>
<gene>
    <name evidence="9" type="primary">rbsC_24</name>
    <name evidence="9" type="ORF">DSM106044_04650</name>
</gene>
<feature type="transmembrane region" description="Helical" evidence="8">
    <location>
        <begin position="40"/>
        <end position="59"/>
    </location>
</feature>
<dbReference type="Pfam" id="PF02653">
    <property type="entry name" value="BPD_transp_2"/>
    <property type="match status" value="1"/>
</dbReference>
<evidence type="ECO:0000256" key="5">
    <source>
        <dbReference type="ARBA" id="ARBA00022692"/>
    </source>
</evidence>
<evidence type="ECO:0000256" key="7">
    <source>
        <dbReference type="ARBA" id="ARBA00023136"/>
    </source>
</evidence>
<sequence length="313" mass="32957">MLIIKKIIREQKPLIVLLAIIIVMSIASSFFLTIDNITNILIQASIYGIMACGMTFAIIGGDFDLSVGSIMALSGLISVLAEPYIGQIFSIMMGILSACLLGLVNGFLIAKCHISSFIATIGTSYIIKGIALKISDGNPIISKNSWYAEIGNGKLFGIPFLILLLIALVLITWYILTSTRFGRNIYTMGGNSEVAHNSGINIAFYKISVFILSGLAAGIAGILNSSKLNTASALQGDNAALSVITGVVIGGTSLIGGVGSIGKSIIGILIFSVITNALDLLGVFSYYQTAIRGILLILIIGLGAWSRAKIKSE</sequence>
<dbReference type="InterPro" id="IPR001851">
    <property type="entry name" value="ABC_transp_permease"/>
</dbReference>
<proteinExistence type="predicted"/>
<comment type="caution">
    <text evidence="9">The sequence shown here is derived from an EMBL/GenBank/DDBJ whole genome shotgun (WGS) entry which is preliminary data.</text>
</comment>
<evidence type="ECO:0000256" key="4">
    <source>
        <dbReference type="ARBA" id="ARBA00022519"/>
    </source>
</evidence>
<feature type="transmembrane region" description="Helical" evidence="8">
    <location>
        <begin position="239"/>
        <end position="258"/>
    </location>
</feature>
<keyword evidence="4" id="KW-0997">Cell inner membrane</keyword>
<keyword evidence="2" id="KW-0813">Transport</keyword>
<evidence type="ECO:0000313" key="9">
    <source>
        <dbReference type="EMBL" id="TLC98540.1"/>
    </source>
</evidence>
<feature type="transmembrane region" description="Helical" evidence="8">
    <location>
        <begin position="117"/>
        <end position="135"/>
    </location>
</feature>
<feature type="transmembrane region" description="Helical" evidence="8">
    <location>
        <begin position="290"/>
        <end position="308"/>
    </location>
</feature>
<reference evidence="9 10" key="1">
    <citation type="journal article" date="2019" name="Anaerobe">
        <title>Detection of Robinsoniella peoriensis in multiple bone samples of a trauma patient.</title>
        <authorList>
            <person name="Schrottner P."/>
            <person name="Hartwich K."/>
            <person name="Bunk B."/>
            <person name="Schober I."/>
            <person name="Helbig S."/>
            <person name="Rudolph W.W."/>
            <person name="Gunzer F."/>
        </authorList>
    </citation>
    <scope>NUCLEOTIDE SEQUENCE [LARGE SCALE GENOMIC DNA]</scope>
    <source>
        <strain evidence="9 10">DSM 106044</strain>
    </source>
</reference>
<evidence type="ECO:0000256" key="6">
    <source>
        <dbReference type="ARBA" id="ARBA00022989"/>
    </source>
</evidence>
<feature type="transmembrane region" description="Helical" evidence="8">
    <location>
        <begin position="265"/>
        <end position="284"/>
    </location>
</feature>
<dbReference type="PANTHER" id="PTHR32196">
    <property type="entry name" value="ABC TRANSPORTER PERMEASE PROTEIN YPHD-RELATED-RELATED"/>
    <property type="match status" value="1"/>
</dbReference>
<protein>
    <submittedName>
        <fullName evidence="9">Ribose transport system permease protein RbsC</fullName>
    </submittedName>
</protein>
<accession>A0A4U8Q1J0</accession>
<evidence type="ECO:0000256" key="1">
    <source>
        <dbReference type="ARBA" id="ARBA00004651"/>
    </source>
</evidence>
<keyword evidence="3" id="KW-1003">Cell membrane</keyword>
<dbReference type="STRING" id="180332.GCA_000797495_00108"/>
<evidence type="ECO:0000256" key="2">
    <source>
        <dbReference type="ARBA" id="ARBA00022448"/>
    </source>
</evidence>
<keyword evidence="6 8" id="KW-1133">Transmembrane helix</keyword>
<evidence type="ECO:0000256" key="8">
    <source>
        <dbReference type="SAM" id="Phobius"/>
    </source>
</evidence>
<organism evidence="9 10">
    <name type="scientific">Robinsoniella peoriensis</name>
    <dbReference type="NCBI Taxonomy" id="180332"/>
    <lineage>
        <taxon>Bacteria</taxon>
        <taxon>Bacillati</taxon>
        <taxon>Bacillota</taxon>
        <taxon>Clostridia</taxon>
        <taxon>Lachnospirales</taxon>
        <taxon>Lachnospiraceae</taxon>
        <taxon>Robinsoniella</taxon>
    </lineage>
</organism>
<dbReference type="CDD" id="cd06579">
    <property type="entry name" value="TM_PBP1_transp_AraH_like"/>
    <property type="match status" value="1"/>
</dbReference>
<dbReference type="GO" id="GO:0022857">
    <property type="term" value="F:transmembrane transporter activity"/>
    <property type="evidence" value="ECO:0007669"/>
    <property type="project" value="InterPro"/>
</dbReference>
<dbReference type="AlphaFoldDB" id="A0A4U8Q1J0"/>
<feature type="transmembrane region" description="Helical" evidence="8">
    <location>
        <begin position="203"/>
        <end position="223"/>
    </location>
</feature>
<name>A0A4U8Q1J0_9FIRM</name>
<dbReference type="PANTHER" id="PTHR32196:SF21">
    <property type="entry name" value="ABC TRANSPORTER PERMEASE PROTEIN YPHD-RELATED"/>
    <property type="match status" value="1"/>
</dbReference>